<name>A0A8H8R1I4_9HELO</name>
<dbReference type="InterPro" id="IPR036217">
    <property type="entry name" value="MethylDNA_cys_MeTrfase_DNAb"/>
</dbReference>
<dbReference type="Proteomes" id="UP000431533">
    <property type="component" value="Unassembled WGS sequence"/>
</dbReference>
<evidence type="ECO:0000259" key="2">
    <source>
        <dbReference type="Pfam" id="PF01035"/>
    </source>
</evidence>
<dbReference type="Pfam" id="PF01035">
    <property type="entry name" value="DNA_binding_1"/>
    <property type="match status" value="1"/>
</dbReference>
<dbReference type="GO" id="GO:0016740">
    <property type="term" value="F:transferase activity"/>
    <property type="evidence" value="ECO:0007669"/>
    <property type="project" value="UniProtKB-KW"/>
</dbReference>
<dbReference type="CDD" id="cd06445">
    <property type="entry name" value="ATase"/>
    <property type="match status" value="1"/>
</dbReference>
<dbReference type="PANTHER" id="PTHR42942">
    <property type="entry name" value="6-O-METHYLGUANINE DNA METHYLTRANSFERASE"/>
    <property type="match status" value="1"/>
</dbReference>
<keyword evidence="4" id="KW-1185">Reference proteome</keyword>
<dbReference type="InterPro" id="IPR052520">
    <property type="entry name" value="ATL_DNA_repair"/>
</dbReference>
<evidence type="ECO:0000313" key="3">
    <source>
        <dbReference type="EMBL" id="TVY26648.1"/>
    </source>
</evidence>
<dbReference type="Gene3D" id="1.10.10.10">
    <property type="entry name" value="Winged helix-like DNA-binding domain superfamily/Winged helix DNA-binding domain"/>
    <property type="match status" value="1"/>
</dbReference>
<dbReference type="InterPro" id="IPR014048">
    <property type="entry name" value="MethylDNA_cys_MeTrfase_DNA-bd"/>
</dbReference>
<dbReference type="AlphaFoldDB" id="A0A8H8R1I4"/>
<protein>
    <submittedName>
        <fullName evidence="3">Alkyltransferase-like protein</fullName>
    </submittedName>
</protein>
<feature type="domain" description="Methylated-DNA-[protein]-cysteine S-methyltransferase DNA binding" evidence="2">
    <location>
        <begin position="10"/>
        <end position="88"/>
    </location>
</feature>
<evidence type="ECO:0000313" key="4">
    <source>
        <dbReference type="Proteomes" id="UP000431533"/>
    </source>
</evidence>
<dbReference type="RefSeq" id="XP_031005436.1">
    <property type="nucleotide sequence ID" value="XM_031149050.1"/>
</dbReference>
<gene>
    <name evidence="3" type="primary">atl1</name>
    <name evidence="3" type="ORF">LHYA1_G004087</name>
</gene>
<organism evidence="3 4">
    <name type="scientific">Lachnellula hyalina</name>
    <dbReference type="NCBI Taxonomy" id="1316788"/>
    <lineage>
        <taxon>Eukaryota</taxon>
        <taxon>Fungi</taxon>
        <taxon>Dikarya</taxon>
        <taxon>Ascomycota</taxon>
        <taxon>Pezizomycotina</taxon>
        <taxon>Leotiomycetes</taxon>
        <taxon>Helotiales</taxon>
        <taxon>Lachnaceae</taxon>
        <taxon>Lachnellula</taxon>
    </lineage>
</organism>
<evidence type="ECO:0000256" key="1">
    <source>
        <dbReference type="ARBA" id="ARBA00022763"/>
    </source>
</evidence>
<dbReference type="PANTHER" id="PTHR42942:SF1">
    <property type="entry name" value="ALKYLTRANSFERASE-LIKE PROTEIN 1"/>
    <property type="match status" value="1"/>
</dbReference>
<dbReference type="SUPFAM" id="SSF46767">
    <property type="entry name" value="Methylated DNA-protein cysteine methyltransferase, C-terminal domain"/>
    <property type="match status" value="1"/>
</dbReference>
<dbReference type="InterPro" id="IPR036388">
    <property type="entry name" value="WH-like_DNA-bd_sf"/>
</dbReference>
<sequence length="130" mass="14175">MPRTDEAESFFYAVYSAIQEIPYGKVTSYGHIAALIGTHASLPHHNGNVPWQRVINSKGIISPRAESLTRGHPSGAANQAQVLRGEGVTVSTGNLSELRVDFAEYGWFPRQLPSEEAAGLDPHIMSDDEE</sequence>
<dbReference type="OrthoDB" id="2548197at2759"/>
<proteinExistence type="predicted"/>
<comment type="caution">
    <text evidence="3">The sequence shown here is derived from an EMBL/GenBank/DDBJ whole genome shotgun (WGS) entry which is preliminary data.</text>
</comment>
<keyword evidence="3" id="KW-0808">Transferase</keyword>
<keyword evidence="1" id="KW-0227">DNA damage</keyword>
<accession>A0A8H8R1I4</accession>
<reference evidence="3 4" key="1">
    <citation type="submission" date="2018-05" db="EMBL/GenBank/DDBJ databases">
        <title>Genome sequencing and assembly of the regulated plant pathogen Lachnellula willkommii and related sister species for the development of diagnostic species identification markers.</title>
        <authorList>
            <person name="Giroux E."/>
            <person name="Bilodeau G."/>
        </authorList>
    </citation>
    <scope>NUCLEOTIDE SEQUENCE [LARGE SCALE GENOMIC DNA]</scope>
    <source>
        <strain evidence="3 4">CBS 185.66</strain>
    </source>
</reference>
<dbReference type="EMBL" id="QGMH01000065">
    <property type="protein sequence ID" value="TVY26648.1"/>
    <property type="molecule type" value="Genomic_DNA"/>
</dbReference>
<dbReference type="GeneID" id="41984285"/>
<dbReference type="GO" id="GO:0006281">
    <property type="term" value="P:DNA repair"/>
    <property type="evidence" value="ECO:0007669"/>
    <property type="project" value="InterPro"/>
</dbReference>